<feature type="site" description="Important for catalytic activity, responsible for pKa modulation of the active site Glu and correct orientation of both the proton donor and substrate" evidence="5">
    <location>
        <position position="161"/>
    </location>
</feature>
<dbReference type="InterPro" id="IPR051795">
    <property type="entry name" value="Glycosyl_Hydrlase_43"/>
</dbReference>
<feature type="signal peptide" evidence="7">
    <location>
        <begin position="1"/>
        <end position="27"/>
    </location>
</feature>
<dbReference type="GO" id="GO:0005975">
    <property type="term" value="P:carbohydrate metabolic process"/>
    <property type="evidence" value="ECO:0007669"/>
    <property type="project" value="InterPro"/>
</dbReference>
<reference evidence="8 9" key="1">
    <citation type="submission" date="2017-04" db="EMBL/GenBank/DDBJ databases">
        <authorList>
            <person name="Afonso C.L."/>
            <person name="Miller P.J."/>
            <person name="Scott M.A."/>
            <person name="Spackman E."/>
            <person name="Goraichik I."/>
            <person name="Dimitrov K.M."/>
            <person name="Suarez D.L."/>
            <person name="Swayne D.E."/>
        </authorList>
    </citation>
    <scope>NUCLEOTIDE SEQUENCE [LARGE SCALE GENOMIC DNA]</scope>
    <source>
        <strain evidence="8 9">KR-140</strain>
    </source>
</reference>
<dbReference type="SUPFAM" id="SSF75005">
    <property type="entry name" value="Arabinanase/levansucrase/invertase"/>
    <property type="match status" value="1"/>
</dbReference>
<dbReference type="GO" id="GO:0004553">
    <property type="term" value="F:hydrolase activity, hydrolyzing O-glycosyl compounds"/>
    <property type="evidence" value="ECO:0007669"/>
    <property type="project" value="InterPro"/>
</dbReference>
<dbReference type="Pfam" id="PF04616">
    <property type="entry name" value="Glyco_hydro_43"/>
    <property type="match status" value="1"/>
</dbReference>
<feature type="chain" id="PRO_5012800063" evidence="7">
    <location>
        <begin position="28"/>
        <end position="339"/>
    </location>
</feature>
<dbReference type="InterPro" id="IPR023296">
    <property type="entry name" value="Glyco_hydro_beta-prop_sf"/>
</dbReference>
<dbReference type="Proteomes" id="UP000192582">
    <property type="component" value="Unassembled WGS sequence"/>
</dbReference>
<feature type="active site" description="Proton donor" evidence="4">
    <location>
        <position position="221"/>
    </location>
</feature>
<dbReference type="PANTHER" id="PTHR42812">
    <property type="entry name" value="BETA-XYLOSIDASE"/>
    <property type="match status" value="1"/>
</dbReference>
<evidence type="ECO:0000313" key="8">
    <source>
        <dbReference type="EMBL" id="SMB80034.1"/>
    </source>
</evidence>
<dbReference type="AlphaFoldDB" id="A0A1W1UGY3"/>
<evidence type="ECO:0000256" key="5">
    <source>
        <dbReference type="PIRSR" id="PIRSR606710-2"/>
    </source>
</evidence>
<evidence type="ECO:0000313" key="9">
    <source>
        <dbReference type="Proteomes" id="UP000192582"/>
    </source>
</evidence>
<keyword evidence="3 6" id="KW-0326">Glycosidase</keyword>
<comment type="similarity">
    <text evidence="1 6">Belongs to the glycosyl hydrolase 43 family.</text>
</comment>
<evidence type="ECO:0000256" key="1">
    <source>
        <dbReference type="ARBA" id="ARBA00009865"/>
    </source>
</evidence>
<keyword evidence="2 6" id="KW-0378">Hydrolase</keyword>
<keyword evidence="7" id="KW-0732">Signal</keyword>
<accession>A0A1W1UGY3</accession>
<gene>
    <name evidence="8" type="ORF">SAMN00790413_05396</name>
</gene>
<dbReference type="InterPro" id="IPR006710">
    <property type="entry name" value="Glyco_hydro_43"/>
</dbReference>
<keyword evidence="9" id="KW-1185">Reference proteome</keyword>
<dbReference type="STRING" id="695939.SAMN00790413_05396"/>
<name>A0A1W1UGY3_9DEIO</name>
<evidence type="ECO:0000256" key="3">
    <source>
        <dbReference type="ARBA" id="ARBA00023295"/>
    </source>
</evidence>
<proteinExistence type="inferred from homology"/>
<evidence type="ECO:0000256" key="7">
    <source>
        <dbReference type="SAM" id="SignalP"/>
    </source>
</evidence>
<dbReference type="EMBL" id="FWWU01000004">
    <property type="protein sequence ID" value="SMB80034.1"/>
    <property type="molecule type" value="Genomic_DNA"/>
</dbReference>
<protein>
    <submittedName>
        <fullName evidence="8">Beta-xylosidase</fullName>
    </submittedName>
</protein>
<dbReference type="PANTHER" id="PTHR42812:SF5">
    <property type="entry name" value="ENDO-ARABINASE"/>
    <property type="match status" value="1"/>
</dbReference>
<dbReference type="OrthoDB" id="273314at2"/>
<dbReference type="RefSeq" id="WP_139806441.1">
    <property type="nucleotide sequence ID" value="NZ_FWWU01000004.1"/>
</dbReference>
<evidence type="ECO:0000256" key="4">
    <source>
        <dbReference type="PIRSR" id="PIRSR606710-1"/>
    </source>
</evidence>
<organism evidence="8 9">
    <name type="scientific">Deinococcus hopiensis KR-140</name>
    <dbReference type="NCBI Taxonomy" id="695939"/>
    <lineage>
        <taxon>Bacteria</taxon>
        <taxon>Thermotogati</taxon>
        <taxon>Deinococcota</taxon>
        <taxon>Deinococci</taxon>
        <taxon>Deinococcales</taxon>
        <taxon>Deinococcaceae</taxon>
        <taxon>Deinococcus</taxon>
    </lineage>
</organism>
<evidence type="ECO:0000256" key="6">
    <source>
        <dbReference type="RuleBase" id="RU361187"/>
    </source>
</evidence>
<evidence type="ECO:0000256" key="2">
    <source>
        <dbReference type="ARBA" id="ARBA00022801"/>
    </source>
</evidence>
<sequence>MPPRLIPRFLTFTLACTALLSSFPVQAGGTGPKPAPATTFRNPVIDENFPDPFLLRVGSTYHAYATNSSNANVPHAVSPDLVHWQMQADAMPVLPAWAKGGRTWAPEVAQIGKRYVLYFTAQDAESGRQCVGAAAAAAPEGPFQGQPRPIVCQVGEGGSIDASPFTDADGKRYLLWKNDGNCCNQLTNIYLQPLSADGLKVTGKATALINNFEIWEGNVVEAPTLYRAGGVYYLLYSAGPFDSDLYAVGYATATRVTGPYRKAADNPVLSSKGQVAGPGHQSVVKDGAGQTWLVYHAWQAGKTNDSVGYRSMHLAPVTFSGGKVKVNGPTLAPQRAPKP</sequence>
<dbReference type="CDD" id="cd08999">
    <property type="entry name" value="GH43_ABN-like"/>
    <property type="match status" value="1"/>
</dbReference>
<feature type="active site" description="Proton acceptor" evidence="4">
    <location>
        <position position="51"/>
    </location>
</feature>
<dbReference type="Gene3D" id="2.115.10.20">
    <property type="entry name" value="Glycosyl hydrolase domain, family 43"/>
    <property type="match status" value="1"/>
</dbReference>